<organism evidence="2 3">
    <name type="scientific">Sagittula salina</name>
    <dbReference type="NCBI Taxonomy" id="2820268"/>
    <lineage>
        <taxon>Bacteria</taxon>
        <taxon>Pseudomonadati</taxon>
        <taxon>Pseudomonadota</taxon>
        <taxon>Alphaproteobacteria</taxon>
        <taxon>Rhodobacterales</taxon>
        <taxon>Roseobacteraceae</taxon>
        <taxon>Sagittula</taxon>
    </lineage>
</organism>
<name>A0A940S211_9RHOB</name>
<accession>A0A940S211</accession>
<proteinExistence type="predicted"/>
<evidence type="ECO:0000313" key="3">
    <source>
        <dbReference type="Proteomes" id="UP000675940"/>
    </source>
</evidence>
<reference evidence="2" key="1">
    <citation type="submission" date="2021-03" db="EMBL/GenBank/DDBJ databases">
        <title>Sagittula salina sp. nov. strain M10.9X isolated from the marine waste.</title>
        <authorList>
            <person name="Satari L."/>
            <person name="Molina-Menor E."/>
            <person name="Vidal-Verdu A."/>
            <person name="Pascual J."/>
            <person name="Pereto J."/>
            <person name="Porcar M."/>
        </authorList>
    </citation>
    <scope>NUCLEOTIDE SEQUENCE</scope>
    <source>
        <strain evidence="2">M10.9X</strain>
    </source>
</reference>
<protein>
    <submittedName>
        <fullName evidence="2">Transposase</fullName>
    </submittedName>
</protein>
<dbReference type="Proteomes" id="UP000675940">
    <property type="component" value="Unassembled WGS sequence"/>
</dbReference>
<keyword evidence="3" id="KW-1185">Reference proteome</keyword>
<dbReference type="Pfam" id="PF13737">
    <property type="entry name" value="DDE_Tnp_1_5"/>
    <property type="match status" value="1"/>
</dbReference>
<dbReference type="InterPro" id="IPR025668">
    <property type="entry name" value="Tnp_DDE_dom"/>
</dbReference>
<gene>
    <name evidence="2" type="ORF">J5474_14190</name>
</gene>
<evidence type="ECO:0000313" key="2">
    <source>
        <dbReference type="EMBL" id="MBP0483632.1"/>
    </source>
</evidence>
<comment type="caution">
    <text evidence="2">The sequence shown here is derived from an EMBL/GenBank/DDBJ whole genome shotgun (WGS) entry which is preliminary data.</text>
</comment>
<sequence length="169" mass="18894">MKWFAQHDCRPGRPAAFSDAGIQLRLTFKVWFKLPFKQTSGMAPSIFELPGQNWAVPDHSTLSRRQKTLKVQIPNHRSGGPLKAAGAQWGHLFLRNALPGDRQHRHQVPRRRGMAGAPAWRSGKSLRRKFHLAMDTATSDTRAVGFPPAGTATSQSCGICWNRSRKTKT</sequence>
<evidence type="ECO:0000259" key="1">
    <source>
        <dbReference type="Pfam" id="PF13737"/>
    </source>
</evidence>
<dbReference type="AlphaFoldDB" id="A0A940S211"/>
<feature type="domain" description="Transposase DDE" evidence="1">
    <location>
        <begin position="2"/>
        <end position="83"/>
    </location>
</feature>
<dbReference type="EMBL" id="JAGISH010000007">
    <property type="protein sequence ID" value="MBP0483632.1"/>
    <property type="molecule type" value="Genomic_DNA"/>
</dbReference>